<dbReference type="KEGG" id="tsi:TSIB_1995"/>
<dbReference type="Proteomes" id="UP000009079">
    <property type="component" value="Chromosome"/>
</dbReference>
<keyword evidence="3" id="KW-1185">Reference proteome</keyword>
<dbReference type="eggNOG" id="arCOG06948">
    <property type="taxonomic scope" value="Archaea"/>
</dbReference>
<evidence type="ECO:0000259" key="1">
    <source>
        <dbReference type="Pfam" id="PF13638"/>
    </source>
</evidence>
<dbReference type="HOGENOM" id="CLU_838416_0_0_2"/>
<feature type="domain" description="PIN" evidence="1">
    <location>
        <begin position="112"/>
        <end position="248"/>
    </location>
</feature>
<dbReference type="InterPro" id="IPR002716">
    <property type="entry name" value="PIN_dom"/>
</dbReference>
<dbReference type="Pfam" id="PF13638">
    <property type="entry name" value="PIN_4"/>
    <property type="match status" value="1"/>
</dbReference>
<dbReference type="EMBL" id="CP001463">
    <property type="protein sequence ID" value="ACS91042.1"/>
    <property type="molecule type" value="Genomic_DNA"/>
</dbReference>
<protein>
    <recommendedName>
        <fullName evidence="1">PIN domain-containing protein</fullName>
    </recommendedName>
</protein>
<gene>
    <name evidence="2" type="ordered locus">TSIB_1995</name>
</gene>
<evidence type="ECO:0000313" key="3">
    <source>
        <dbReference type="Proteomes" id="UP000009079"/>
    </source>
</evidence>
<proteinExistence type="predicted"/>
<dbReference type="InterPro" id="IPR029060">
    <property type="entry name" value="PIN-like_dom_sf"/>
</dbReference>
<dbReference type="OrthoDB" id="92696at2157"/>
<sequence>MEEIIEKADLQILINLIQTKDRIKVNAPLYDLPLLEAHPYKRGYQVKVLAHEKEFHKILNGHEKYFYDLPTYRDFYECFLSSSIITYANIDEFEEKLATYKSLTKRIIFSPDTNLLYHAFLSKIKGIEGVQIAIVDLVKKEVENAMNFKYSPAHLRELGRILHNSHLLQEFSNRRMKKSRKATYIALREYEKLKDKIIEVKSIDEKTNTNDELIIKTLKEFDKNTPSLVVLLTADIAMTDIARIEGVEYFLFEYPHEELKEHYGTGYQFRTLLFNLAAVFGVIEINNVLVFGEFRGKTKLNELKLRFMNDIYQEFHFHWNLCRKLEKLELRDNYK</sequence>
<accession>C6A061</accession>
<name>C6A061_THESM</name>
<reference evidence="2 3" key="1">
    <citation type="journal article" date="2009" name="Appl. Environ. Microbiol.">
        <title>Metabolic versatility and indigenous origin of the archaeon Thermococcus sibiricus, isolated from a siberian oil reservoir, as revealed by genome analysis.</title>
        <authorList>
            <person name="Mardanov A.V."/>
            <person name="Ravin N.V."/>
            <person name="Svetlitchnyi V.A."/>
            <person name="Beletsky A.V."/>
            <person name="Miroshnichenko M.L."/>
            <person name="Bonch-Osmolovskaya E.A."/>
            <person name="Skryabin K.G."/>
        </authorList>
    </citation>
    <scope>NUCLEOTIDE SEQUENCE [LARGE SCALE GENOMIC DNA]</scope>
    <source>
        <strain evidence="3">DSM 12597 / MM 739</strain>
    </source>
</reference>
<dbReference type="AlphaFoldDB" id="C6A061"/>
<evidence type="ECO:0000313" key="2">
    <source>
        <dbReference type="EMBL" id="ACS91042.1"/>
    </source>
</evidence>
<organism evidence="2 3">
    <name type="scientific">Thermococcus sibiricus (strain DSM 12597 / MM 739)</name>
    <dbReference type="NCBI Taxonomy" id="604354"/>
    <lineage>
        <taxon>Archaea</taxon>
        <taxon>Methanobacteriati</taxon>
        <taxon>Methanobacteriota</taxon>
        <taxon>Thermococci</taxon>
        <taxon>Thermococcales</taxon>
        <taxon>Thermococcaceae</taxon>
        <taxon>Thermococcus</taxon>
    </lineage>
</organism>
<dbReference type="SUPFAM" id="SSF88723">
    <property type="entry name" value="PIN domain-like"/>
    <property type="match status" value="1"/>
</dbReference>
<dbReference type="Gene3D" id="3.40.50.1010">
    <property type="entry name" value="5'-nuclease"/>
    <property type="match status" value="1"/>
</dbReference>
<dbReference type="STRING" id="604354.TSIB_1995"/>
<dbReference type="GeneID" id="8097007"/>
<dbReference type="RefSeq" id="WP_015850258.1">
    <property type="nucleotide sequence ID" value="NC_012883.1"/>
</dbReference>